<protein>
    <submittedName>
        <fullName evidence="1">Uncharacterized protein</fullName>
    </submittedName>
</protein>
<gene>
    <name evidence="1" type="ORF">GCM10011372_14740</name>
</gene>
<proteinExistence type="predicted"/>
<reference evidence="1" key="1">
    <citation type="journal article" date="2014" name="Int. J. Syst. Evol. Microbiol.">
        <title>Complete genome sequence of Corynebacterium casei LMG S-19264T (=DSM 44701T), isolated from a smear-ripened cheese.</title>
        <authorList>
            <consortium name="US DOE Joint Genome Institute (JGI-PGF)"/>
            <person name="Walter F."/>
            <person name="Albersmeier A."/>
            <person name="Kalinowski J."/>
            <person name="Ruckert C."/>
        </authorList>
    </citation>
    <scope>NUCLEOTIDE SEQUENCE</scope>
    <source>
        <strain evidence="1">CGMCC 1.8984</strain>
    </source>
</reference>
<name>A0A917UR07_9MICO</name>
<sequence length="138" mass="15833">MFDGRFSHDVAKRYRGRRGSNGDRIAIADYVVLHRVVCCNPDSDRLLGAAAVHARRTLVFSHPPRTRFTRMSVGIGNAMMRLRGREYRGYVHSPAAMYDVLECAGFRVRPLRTGPKWWVIAATRRDRIRPGQRAKLPR</sequence>
<organism evidence="1 2">
    <name type="scientific">Agromyces bauzanensis</name>
    <dbReference type="NCBI Taxonomy" id="1308924"/>
    <lineage>
        <taxon>Bacteria</taxon>
        <taxon>Bacillati</taxon>
        <taxon>Actinomycetota</taxon>
        <taxon>Actinomycetes</taxon>
        <taxon>Micrococcales</taxon>
        <taxon>Microbacteriaceae</taxon>
        <taxon>Agromyces</taxon>
    </lineage>
</organism>
<evidence type="ECO:0000313" key="2">
    <source>
        <dbReference type="Proteomes" id="UP000636956"/>
    </source>
</evidence>
<dbReference type="EMBL" id="BMMD01000006">
    <property type="protein sequence ID" value="GGJ77556.1"/>
    <property type="molecule type" value="Genomic_DNA"/>
</dbReference>
<comment type="caution">
    <text evidence="1">The sequence shown here is derived from an EMBL/GenBank/DDBJ whole genome shotgun (WGS) entry which is preliminary data.</text>
</comment>
<dbReference type="InterPro" id="IPR029063">
    <property type="entry name" value="SAM-dependent_MTases_sf"/>
</dbReference>
<accession>A0A917UR07</accession>
<dbReference type="Gene3D" id="3.40.50.150">
    <property type="entry name" value="Vaccinia Virus protein VP39"/>
    <property type="match status" value="1"/>
</dbReference>
<evidence type="ECO:0000313" key="1">
    <source>
        <dbReference type="EMBL" id="GGJ77556.1"/>
    </source>
</evidence>
<dbReference type="Proteomes" id="UP000636956">
    <property type="component" value="Unassembled WGS sequence"/>
</dbReference>
<dbReference type="AlphaFoldDB" id="A0A917UR07"/>
<reference evidence="1" key="2">
    <citation type="submission" date="2020-09" db="EMBL/GenBank/DDBJ databases">
        <authorList>
            <person name="Sun Q."/>
            <person name="Zhou Y."/>
        </authorList>
    </citation>
    <scope>NUCLEOTIDE SEQUENCE</scope>
    <source>
        <strain evidence="1">CGMCC 1.8984</strain>
    </source>
</reference>
<keyword evidence="2" id="KW-1185">Reference proteome</keyword>